<keyword evidence="4" id="KW-1185">Reference proteome</keyword>
<dbReference type="EMBL" id="CP012332">
    <property type="protein sequence ID" value="AKU91726.1"/>
    <property type="molecule type" value="Genomic_DNA"/>
</dbReference>
<proteinExistence type="predicted"/>
<dbReference type="STRING" id="1391653.AKJ08_2113"/>
<feature type="signal peptide" evidence="2">
    <location>
        <begin position="1"/>
        <end position="27"/>
    </location>
</feature>
<feature type="region of interest" description="Disordered" evidence="1">
    <location>
        <begin position="224"/>
        <end position="247"/>
    </location>
</feature>
<sequence>MIRARMRQLRPIAALTFLFLIPASAAAEDGAAVDWGKYLPAAGEARAAPNVGFDEAIHRAPTWPLPYMEKAERAIARREGIDEARADLLRLEPANREIPRLHRLLGELAELAGDDRASEAHLKRCLELLPEQTLVRERRAAILSRLSRHGEAADEYGIALTQTPFDDALRSRYADALESAGRYEEARAQLDWLVQRQPGKEAPLRRLARFFDRRGDRRAAAEVTARADKLRSSGDKRQLRPLQPSKW</sequence>
<dbReference type="RefSeq" id="WP_050725997.1">
    <property type="nucleotide sequence ID" value="NZ_CP012332.1"/>
</dbReference>
<dbReference type="KEGG" id="vin:AKJ08_2113"/>
<keyword evidence="2" id="KW-0732">Signal</keyword>
<reference evidence="3 4" key="1">
    <citation type="submission" date="2015-08" db="EMBL/GenBank/DDBJ databases">
        <authorList>
            <person name="Babu N.S."/>
            <person name="Beckwith C.J."/>
            <person name="Beseler K.G."/>
            <person name="Brison A."/>
            <person name="Carone J.V."/>
            <person name="Caskin T.P."/>
            <person name="Diamond M."/>
            <person name="Durham M.E."/>
            <person name="Foxe J.M."/>
            <person name="Go M."/>
            <person name="Henderson B.A."/>
            <person name="Jones I.B."/>
            <person name="McGettigan J.A."/>
            <person name="Micheletti S.J."/>
            <person name="Nasrallah M.E."/>
            <person name="Ortiz D."/>
            <person name="Piller C.R."/>
            <person name="Privatt S.R."/>
            <person name="Schneider S.L."/>
            <person name="Sharp S."/>
            <person name="Smith T.C."/>
            <person name="Stanton J.D."/>
            <person name="Ullery H.E."/>
            <person name="Wilson R.J."/>
            <person name="Serrano M.G."/>
            <person name="Buck G."/>
            <person name="Lee V."/>
            <person name="Wang Y."/>
            <person name="Carvalho R."/>
            <person name="Voegtly L."/>
            <person name="Shi R."/>
            <person name="Duckworth R."/>
            <person name="Johnson A."/>
            <person name="Loviza R."/>
            <person name="Walstead R."/>
            <person name="Shah Z."/>
            <person name="Kiflezghi M."/>
            <person name="Wade K."/>
            <person name="Ball S.L."/>
            <person name="Bradley K.W."/>
            <person name="Asai D.J."/>
            <person name="Bowman C.A."/>
            <person name="Russell D.A."/>
            <person name="Pope W.H."/>
            <person name="Jacobs-Sera D."/>
            <person name="Hendrix R.W."/>
            <person name="Hatfull G.F."/>
        </authorList>
    </citation>
    <scope>NUCLEOTIDE SEQUENCE [LARGE SCALE GENOMIC DNA]</scope>
    <source>
        <strain evidence="3 4">DSM 27710</strain>
    </source>
</reference>
<dbReference type="Gene3D" id="1.25.40.10">
    <property type="entry name" value="Tetratricopeptide repeat domain"/>
    <property type="match status" value="1"/>
</dbReference>
<evidence type="ECO:0000313" key="4">
    <source>
        <dbReference type="Proteomes" id="UP000055590"/>
    </source>
</evidence>
<keyword evidence="3" id="KW-0346">Stress response</keyword>
<accession>A0A0K1PE97</accession>
<gene>
    <name evidence="3" type="ORF">AKJ08_2113</name>
</gene>
<feature type="chain" id="PRO_5005465666" evidence="2">
    <location>
        <begin position="28"/>
        <end position="247"/>
    </location>
</feature>
<evidence type="ECO:0000256" key="2">
    <source>
        <dbReference type="SAM" id="SignalP"/>
    </source>
</evidence>
<name>A0A0K1PE97_9BACT</name>
<feature type="compositionally biased region" description="Basic and acidic residues" evidence="1">
    <location>
        <begin position="224"/>
        <end position="238"/>
    </location>
</feature>
<dbReference type="InterPro" id="IPR011990">
    <property type="entry name" value="TPR-like_helical_dom_sf"/>
</dbReference>
<dbReference type="SUPFAM" id="SSF48452">
    <property type="entry name" value="TPR-like"/>
    <property type="match status" value="1"/>
</dbReference>
<dbReference type="AlphaFoldDB" id="A0A0K1PE97"/>
<organism evidence="3 4">
    <name type="scientific">Vulgatibacter incomptus</name>
    <dbReference type="NCBI Taxonomy" id="1391653"/>
    <lineage>
        <taxon>Bacteria</taxon>
        <taxon>Pseudomonadati</taxon>
        <taxon>Myxococcota</taxon>
        <taxon>Myxococcia</taxon>
        <taxon>Myxococcales</taxon>
        <taxon>Cystobacterineae</taxon>
        <taxon>Vulgatibacteraceae</taxon>
        <taxon>Vulgatibacter</taxon>
    </lineage>
</organism>
<protein>
    <submittedName>
        <fullName evidence="3">Heat shock protein DnaJ domain protein</fullName>
    </submittedName>
</protein>
<evidence type="ECO:0000256" key="1">
    <source>
        <dbReference type="SAM" id="MobiDB-lite"/>
    </source>
</evidence>
<evidence type="ECO:0000313" key="3">
    <source>
        <dbReference type="EMBL" id="AKU91726.1"/>
    </source>
</evidence>
<dbReference type="OrthoDB" id="5455347at2"/>
<dbReference type="Proteomes" id="UP000055590">
    <property type="component" value="Chromosome"/>
</dbReference>